<dbReference type="InterPro" id="IPR029035">
    <property type="entry name" value="DHS-like_NAD/FAD-binding_dom"/>
</dbReference>
<gene>
    <name evidence="1" type="ORF">L2716_01910</name>
</gene>
<dbReference type="InterPro" id="IPR014583">
    <property type="entry name" value="Uncharacterised_Sir2-like"/>
</dbReference>
<sequence>MNKNYQELIEAIRKKNIILFVGAGVSASLGLPTFRDLINHIAERMGYEQEIYNVLGGGDYLTLAEYYKIKKGSIGELRSWMDTNWHNPNIKINESKIHELIIKLDFPIIYTTNYDRWIEKAYDYHKKGYTKIKNVADIKDTKNGKTQIIKFHGDFDDDNSIVLTETSYFDRLNFDGPLDIKLRSDTLGKGILFIGYSLDDINIRYLLYKLTKLWESSSRPELKPKSFVFLPRPNEIKKTILENKGVNVINSEIDNLSKATEEFLETLWLEIKNS</sequence>
<protein>
    <submittedName>
        <fullName evidence="1">SIR2 family protein</fullName>
    </submittedName>
</protein>
<dbReference type="PIRSF" id="PIRSF033541">
    <property type="entry name" value="ORF25P_Sir2"/>
    <property type="match status" value="1"/>
</dbReference>
<dbReference type="RefSeq" id="WP_236331235.1">
    <property type="nucleotide sequence ID" value="NZ_JAKIJS010000001.1"/>
</dbReference>
<dbReference type="Pfam" id="PF13289">
    <property type="entry name" value="SIR2_2"/>
    <property type="match status" value="1"/>
</dbReference>
<comment type="caution">
    <text evidence="1">The sequence shown here is derived from an EMBL/GenBank/DDBJ whole genome shotgun (WGS) entry which is preliminary data.</text>
</comment>
<name>A0ABS9GUF6_9BACL</name>
<keyword evidence="2" id="KW-1185">Reference proteome</keyword>
<evidence type="ECO:0000313" key="1">
    <source>
        <dbReference type="EMBL" id="MCF6136467.1"/>
    </source>
</evidence>
<accession>A0ABS9GUF6</accession>
<dbReference type="Proteomes" id="UP001649381">
    <property type="component" value="Unassembled WGS sequence"/>
</dbReference>
<dbReference type="EMBL" id="JAKIJS010000001">
    <property type="protein sequence ID" value="MCF6136467.1"/>
    <property type="molecule type" value="Genomic_DNA"/>
</dbReference>
<evidence type="ECO:0000313" key="2">
    <source>
        <dbReference type="Proteomes" id="UP001649381"/>
    </source>
</evidence>
<dbReference type="SUPFAM" id="SSF52467">
    <property type="entry name" value="DHS-like NAD/FAD-binding domain"/>
    <property type="match status" value="1"/>
</dbReference>
<dbReference type="Gene3D" id="3.40.50.1220">
    <property type="entry name" value="TPP-binding domain"/>
    <property type="match status" value="1"/>
</dbReference>
<proteinExistence type="predicted"/>
<dbReference type="CDD" id="cd01406">
    <property type="entry name" value="SIR2-like"/>
    <property type="match status" value="1"/>
</dbReference>
<reference evidence="1 2" key="1">
    <citation type="submission" date="2022-01" db="EMBL/GenBank/DDBJ databases">
        <title>Alkalihalobacillus sp. EGI L200015, a novel bacterium isolated from a salt lake sediment.</title>
        <authorList>
            <person name="Gao L."/>
            <person name="Fang B.-Z."/>
            <person name="Li W.-J."/>
        </authorList>
    </citation>
    <scope>NUCLEOTIDE SEQUENCE [LARGE SCALE GENOMIC DNA]</scope>
    <source>
        <strain evidence="1 2">KCTC 12718</strain>
    </source>
</reference>
<organism evidence="1 2">
    <name type="scientific">Pseudalkalibacillus berkeleyi</name>
    <dbReference type="NCBI Taxonomy" id="1069813"/>
    <lineage>
        <taxon>Bacteria</taxon>
        <taxon>Bacillati</taxon>
        <taxon>Bacillota</taxon>
        <taxon>Bacilli</taxon>
        <taxon>Bacillales</taxon>
        <taxon>Fictibacillaceae</taxon>
        <taxon>Pseudalkalibacillus</taxon>
    </lineage>
</organism>